<evidence type="ECO:0000256" key="1">
    <source>
        <dbReference type="ARBA" id="ARBA00023027"/>
    </source>
</evidence>
<reference evidence="4" key="1">
    <citation type="submission" date="2025-08" db="UniProtKB">
        <authorList>
            <consortium name="RefSeq"/>
        </authorList>
    </citation>
    <scope>IDENTIFICATION</scope>
    <source>
        <tissue evidence="4">Seedling</tissue>
    </source>
</reference>
<evidence type="ECO:0000313" key="3">
    <source>
        <dbReference type="Proteomes" id="UP001652623"/>
    </source>
</evidence>
<dbReference type="InterPro" id="IPR000157">
    <property type="entry name" value="TIR_dom"/>
</dbReference>
<organism evidence="3 4">
    <name type="scientific">Ziziphus jujuba</name>
    <name type="common">Chinese jujube</name>
    <name type="synonym">Ziziphus sativa</name>
    <dbReference type="NCBI Taxonomy" id="326968"/>
    <lineage>
        <taxon>Eukaryota</taxon>
        <taxon>Viridiplantae</taxon>
        <taxon>Streptophyta</taxon>
        <taxon>Embryophyta</taxon>
        <taxon>Tracheophyta</taxon>
        <taxon>Spermatophyta</taxon>
        <taxon>Magnoliopsida</taxon>
        <taxon>eudicotyledons</taxon>
        <taxon>Gunneridae</taxon>
        <taxon>Pentapetalae</taxon>
        <taxon>rosids</taxon>
        <taxon>fabids</taxon>
        <taxon>Rosales</taxon>
        <taxon>Rhamnaceae</taxon>
        <taxon>Paliureae</taxon>
        <taxon>Ziziphus</taxon>
    </lineage>
</organism>
<dbReference type="SMART" id="SM00255">
    <property type="entry name" value="TIR"/>
    <property type="match status" value="1"/>
</dbReference>
<protein>
    <submittedName>
        <fullName evidence="4">Disease resistance protein RPV1-like</fullName>
    </submittedName>
</protein>
<dbReference type="PANTHER" id="PTHR32009:SF159">
    <property type="entry name" value="TIR DOMAIN-CONTAINING PROTEIN"/>
    <property type="match status" value="1"/>
</dbReference>
<dbReference type="InterPro" id="IPR035897">
    <property type="entry name" value="Toll_tir_struct_dom_sf"/>
</dbReference>
<dbReference type="Proteomes" id="UP001652623">
    <property type="component" value="Chromosome 10"/>
</dbReference>
<feature type="domain" description="TIR" evidence="2">
    <location>
        <begin position="13"/>
        <end position="155"/>
    </location>
</feature>
<accession>A0ABM3IB16</accession>
<sequence length="155" mass="17617">MASFSSSAMVSHVKHDVFLSLRGCDTRSNFVSHLHAALLRNQIQTYMDHRLDRGEEISPAFCKAIQESMISVVIFSQNYASSTWCLDKLVQMLECKRSNGQIIIPVFYKMDPSHVQKQKGNNATGLNELEKHFRDKIQRWRAALTEAANLSGRDS</sequence>
<dbReference type="SUPFAM" id="SSF52200">
    <property type="entry name" value="Toll/Interleukin receptor TIR domain"/>
    <property type="match status" value="1"/>
</dbReference>
<proteinExistence type="predicted"/>
<dbReference type="Gene3D" id="3.40.50.10140">
    <property type="entry name" value="Toll/interleukin-1 receptor homology (TIR) domain"/>
    <property type="match status" value="1"/>
</dbReference>
<evidence type="ECO:0000313" key="4">
    <source>
        <dbReference type="RefSeq" id="XP_048324760.2"/>
    </source>
</evidence>
<dbReference type="RefSeq" id="XP_048324760.2">
    <property type="nucleotide sequence ID" value="XM_048468803.2"/>
</dbReference>
<dbReference type="PROSITE" id="PS50104">
    <property type="entry name" value="TIR"/>
    <property type="match status" value="1"/>
</dbReference>
<keyword evidence="3" id="KW-1185">Reference proteome</keyword>
<name>A0ABM3IB16_ZIZJJ</name>
<evidence type="ECO:0000259" key="2">
    <source>
        <dbReference type="PROSITE" id="PS50104"/>
    </source>
</evidence>
<keyword evidence="1" id="KW-0520">NAD</keyword>
<dbReference type="GeneID" id="125421080"/>
<gene>
    <name evidence="4" type="primary">LOC125421080</name>
</gene>
<dbReference type="Pfam" id="PF01582">
    <property type="entry name" value="TIR"/>
    <property type="match status" value="1"/>
</dbReference>
<dbReference type="PANTHER" id="PTHR32009">
    <property type="entry name" value="TMV RESISTANCE PROTEIN N-LIKE"/>
    <property type="match status" value="1"/>
</dbReference>